<dbReference type="PANTHER" id="PTHR11040">
    <property type="entry name" value="ZINC/IRON TRANSPORTER"/>
    <property type="match status" value="1"/>
</dbReference>
<dbReference type="InterPro" id="IPR003689">
    <property type="entry name" value="ZIP"/>
</dbReference>
<keyword evidence="4 5" id="KW-0472">Membrane</keyword>
<feature type="transmembrane region" description="Helical" evidence="5">
    <location>
        <begin position="44"/>
        <end position="65"/>
    </location>
</feature>
<dbReference type="Pfam" id="PF02535">
    <property type="entry name" value="Zip"/>
    <property type="match status" value="1"/>
</dbReference>
<evidence type="ECO:0000313" key="7">
    <source>
        <dbReference type="Proteomes" id="UP001175271"/>
    </source>
</evidence>
<evidence type="ECO:0000256" key="4">
    <source>
        <dbReference type="ARBA" id="ARBA00023136"/>
    </source>
</evidence>
<comment type="subcellular location">
    <subcellularLocation>
        <location evidence="1">Membrane</location>
        <topology evidence="1">Multi-pass membrane protein</topology>
    </subcellularLocation>
</comment>
<comment type="caution">
    <text evidence="6">The sequence shown here is derived from an EMBL/GenBank/DDBJ whole genome shotgun (WGS) entry which is preliminary data.</text>
</comment>
<name>A0AA39GXU3_9BILA</name>
<feature type="transmembrane region" description="Helical" evidence="5">
    <location>
        <begin position="6"/>
        <end position="24"/>
    </location>
</feature>
<dbReference type="Proteomes" id="UP001175271">
    <property type="component" value="Unassembled WGS sequence"/>
</dbReference>
<dbReference type="GO" id="GO:0005886">
    <property type="term" value="C:plasma membrane"/>
    <property type="evidence" value="ECO:0007669"/>
    <property type="project" value="TreeGrafter"/>
</dbReference>
<protein>
    <submittedName>
        <fullName evidence="6">Uncharacterized protein</fullName>
    </submittedName>
</protein>
<proteinExistence type="predicted"/>
<reference evidence="6" key="1">
    <citation type="submission" date="2023-06" db="EMBL/GenBank/DDBJ databases">
        <title>Genomic analysis of the entomopathogenic nematode Steinernema hermaphroditum.</title>
        <authorList>
            <person name="Schwarz E.M."/>
            <person name="Heppert J.K."/>
            <person name="Baniya A."/>
            <person name="Schwartz H.T."/>
            <person name="Tan C.-H."/>
            <person name="Antoshechkin I."/>
            <person name="Sternberg P.W."/>
            <person name="Goodrich-Blair H."/>
            <person name="Dillman A.R."/>
        </authorList>
    </citation>
    <scope>NUCLEOTIDE SEQUENCE</scope>
    <source>
        <strain evidence="6">PS9179</strain>
        <tissue evidence="6">Whole animal</tissue>
    </source>
</reference>
<evidence type="ECO:0000313" key="6">
    <source>
        <dbReference type="EMBL" id="KAK0394092.1"/>
    </source>
</evidence>
<dbReference type="PANTHER" id="PTHR11040:SF74">
    <property type="entry name" value="ZINC TRANSPORTER ZIP3"/>
    <property type="match status" value="1"/>
</dbReference>
<evidence type="ECO:0000256" key="2">
    <source>
        <dbReference type="ARBA" id="ARBA00022692"/>
    </source>
</evidence>
<organism evidence="6 7">
    <name type="scientific">Steinernema hermaphroditum</name>
    <dbReference type="NCBI Taxonomy" id="289476"/>
    <lineage>
        <taxon>Eukaryota</taxon>
        <taxon>Metazoa</taxon>
        <taxon>Ecdysozoa</taxon>
        <taxon>Nematoda</taxon>
        <taxon>Chromadorea</taxon>
        <taxon>Rhabditida</taxon>
        <taxon>Tylenchina</taxon>
        <taxon>Panagrolaimomorpha</taxon>
        <taxon>Strongyloidoidea</taxon>
        <taxon>Steinernematidae</taxon>
        <taxon>Steinernema</taxon>
    </lineage>
</organism>
<feature type="transmembrane region" description="Helical" evidence="5">
    <location>
        <begin position="289"/>
        <end position="312"/>
    </location>
</feature>
<feature type="transmembrane region" description="Helical" evidence="5">
    <location>
        <begin position="255"/>
        <end position="277"/>
    </location>
</feature>
<dbReference type="AlphaFoldDB" id="A0AA39GXU3"/>
<keyword evidence="2 5" id="KW-0812">Transmembrane</keyword>
<feature type="transmembrane region" description="Helical" evidence="5">
    <location>
        <begin position="324"/>
        <end position="340"/>
    </location>
</feature>
<dbReference type="EMBL" id="JAUCMV010000005">
    <property type="protein sequence ID" value="KAK0394092.1"/>
    <property type="molecule type" value="Genomic_DNA"/>
</dbReference>
<sequence length="353" mass="38195">MNPVVLQICLAIAMFLTTTVAGLLPFKVLRVISKKEKDNKAKNILTLLSCFAGGVFLGTCFLDIIPHVKGNYQSLLTKSGWHATYPFPEFFACFGFFLVYALEEITLRIFASGHHHSHGSAGLGHHHSSANGTAGPSHIESGAAEVEPLKPSNNTSTVSCDSTDTYMAVQTHEKVMDETVNYMSSTSNAEGGLLKSITFAVAMSFHSILEGFALGVQDDSTGIMTLFISLMIHKGVEAFSVGLQISRSNAQRFRIVLVTVTIYALMTPVGSMIGVIIQNLDISDVPKEASIVILEGMAAGTFIYVTFFEVLAQERANDYSNLKQLYAIIGGFLVIATLQINEHFVQGHSHGGH</sequence>
<evidence type="ECO:0000256" key="3">
    <source>
        <dbReference type="ARBA" id="ARBA00022989"/>
    </source>
</evidence>
<feature type="transmembrane region" description="Helical" evidence="5">
    <location>
        <begin position="85"/>
        <end position="102"/>
    </location>
</feature>
<evidence type="ECO:0000256" key="5">
    <source>
        <dbReference type="SAM" id="Phobius"/>
    </source>
</evidence>
<keyword evidence="3 5" id="KW-1133">Transmembrane helix</keyword>
<evidence type="ECO:0000256" key="1">
    <source>
        <dbReference type="ARBA" id="ARBA00004141"/>
    </source>
</evidence>
<gene>
    <name evidence="6" type="ORF">QR680_000561</name>
</gene>
<keyword evidence="7" id="KW-1185">Reference proteome</keyword>
<dbReference type="GO" id="GO:0005385">
    <property type="term" value="F:zinc ion transmembrane transporter activity"/>
    <property type="evidence" value="ECO:0007669"/>
    <property type="project" value="TreeGrafter"/>
</dbReference>
<accession>A0AA39GXU3</accession>